<organism evidence="2 4">
    <name type="scientific">Trichuris suis</name>
    <name type="common">pig whipworm</name>
    <dbReference type="NCBI Taxonomy" id="68888"/>
    <lineage>
        <taxon>Eukaryota</taxon>
        <taxon>Metazoa</taxon>
        <taxon>Ecdysozoa</taxon>
        <taxon>Nematoda</taxon>
        <taxon>Enoplea</taxon>
        <taxon>Dorylaimia</taxon>
        <taxon>Trichinellida</taxon>
        <taxon>Trichuridae</taxon>
        <taxon>Trichuris</taxon>
    </lineage>
</organism>
<feature type="compositionally biased region" description="Low complexity" evidence="1">
    <location>
        <begin position="34"/>
        <end position="49"/>
    </location>
</feature>
<feature type="compositionally biased region" description="Basic and acidic residues" evidence="1">
    <location>
        <begin position="23"/>
        <end position="33"/>
    </location>
</feature>
<sequence>MISEPTGPISCEATTLDGQPVKRHADLIQKRSPEALPTETTPTPSSPAQTERRSTPVTDPVVPSRPKRTRTRPAYLKDYMC</sequence>
<feature type="non-terminal residue" evidence="2">
    <location>
        <position position="81"/>
    </location>
</feature>
<gene>
    <name evidence="2" type="ORF">M513_07883</name>
    <name evidence="3" type="ORF">M514_07883</name>
</gene>
<protein>
    <submittedName>
        <fullName evidence="2">Uncharacterized protein</fullName>
    </submittedName>
</protein>
<dbReference type="AlphaFoldDB" id="A0A085M237"/>
<dbReference type="Proteomes" id="UP000030758">
    <property type="component" value="Unassembled WGS sequence"/>
</dbReference>
<evidence type="ECO:0000256" key="1">
    <source>
        <dbReference type="SAM" id="MobiDB-lite"/>
    </source>
</evidence>
<keyword evidence="4" id="KW-1185">Reference proteome</keyword>
<feature type="region of interest" description="Disordered" evidence="1">
    <location>
        <begin position="1"/>
        <end position="81"/>
    </location>
</feature>
<reference evidence="2 4" key="1">
    <citation type="journal article" date="2014" name="Nat. Genet.">
        <title>Genome and transcriptome of the porcine whipworm Trichuris suis.</title>
        <authorList>
            <person name="Jex A.R."/>
            <person name="Nejsum P."/>
            <person name="Schwarz E.M."/>
            <person name="Hu L."/>
            <person name="Young N.D."/>
            <person name="Hall R.S."/>
            <person name="Korhonen P.K."/>
            <person name="Liao S."/>
            <person name="Thamsborg S."/>
            <person name="Xia J."/>
            <person name="Xu P."/>
            <person name="Wang S."/>
            <person name="Scheerlinck J.P."/>
            <person name="Hofmann A."/>
            <person name="Sternberg P.W."/>
            <person name="Wang J."/>
            <person name="Gasser R.B."/>
        </authorList>
    </citation>
    <scope>NUCLEOTIDE SEQUENCE [LARGE SCALE GENOMIC DNA]</scope>
    <source>
        <strain evidence="3">DCEP-RM93F</strain>
        <strain evidence="2">DCEP-RM93M</strain>
    </source>
</reference>
<evidence type="ECO:0000313" key="3">
    <source>
        <dbReference type="EMBL" id="KFD63896.1"/>
    </source>
</evidence>
<dbReference type="EMBL" id="KL363241">
    <property type="protein sequence ID" value="KFD51283.1"/>
    <property type="molecule type" value="Genomic_DNA"/>
</dbReference>
<proteinExistence type="predicted"/>
<evidence type="ECO:0000313" key="2">
    <source>
        <dbReference type="EMBL" id="KFD51283.1"/>
    </source>
</evidence>
<accession>A0A085M237</accession>
<name>A0A085M237_9BILA</name>
<dbReference type="EMBL" id="KL367564">
    <property type="protein sequence ID" value="KFD63896.1"/>
    <property type="molecule type" value="Genomic_DNA"/>
</dbReference>
<evidence type="ECO:0000313" key="4">
    <source>
        <dbReference type="Proteomes" id="UP000030764"/>
    </source>
</evidence>
<dbReference type="Proteomes" id="UP000030764">
    <property type="component" value="Unassembled WGS sequence"/>
</dbReference>